<reference evidence="9" key="1">
    <citation type="journal article" date="2020" name="Stud. Mycol.">
        <title>101 Dothideomycetes genomes: a test case for predicting lifestyles and emergence of pathogens.</title>
        <authorList>
            <person name="Haridas S."/>
            <person name="Albert R."/>
            <person name="Binder M."/>
            <person name="Bloem J."/>
            <person name="Labutti K."/>
            <person name="Salamov A."/>
            <person name="Andreopoulos B."/>
            <person name="Baker S."/>
            <person name="Barry K."/>
            <person name="Bills G."/>
            <person name="Bluhm B."/>
            <person name="Cannon C."/>
            <person name="Castanera R."/>
            <person name="Culley D."/>
            <person name="Daum C."/>
            <person name="Ezra D."/>
            <person name="Gonzalez J."/>
            <person name="Henrissat B."/>
            <person name="Kuo A."/>
            <person name="Liang C."/>
            <person name="Lipzen A."/>
            <person name="Lutzoni F."/>
            <person name="Magnuson J."/>
            <person name="Mondo S."/>
            <person name="Nolan M."/>
            <person name="Ohm R."/>
            <person name="Pangilinan J."/>
            <person name="Park H.-J."/>
            <person name="Ramirez L."/>
            <person name="Alfaro M."/>
            <person name="Sun H."/>
            <person name="Tritt A."/>
            <person name="Yoshinaga Y."/>
            <person name="Zwiers L.-H."/>
            <person name="Turgeon B."/>
            <person name="Goodwin S."/>
            <person name="Spatafora J."/>
            <person name="Crous P."/>
            <person name="Grigoriev I."/>
        </authorList>
    </citation>
    <scope>NUCLEOTIDE SEQUENCE</scope>
    <source>
        <strain evidence="9">CBS 675.92</strain>
    </source>
</reference>
<evidence type="ECO:0000256" key="7">
    <source>
        <dbReference type="SAM" id="Phobius"/>
    </source>
</evidence>
<feature type="transmembrane region" description="Helical" evidence="7">
    <location>
        <begin position="511"/>
        <end position="533"/>
    </location>
</feature>
<feature type="transmembrane region" description="Helical" evidence="7">
    <location>
        <begin position="308"/>
        <end position="328"/>
    </location>
</feature>
<dbReference type="PANTHER" id="PTHR23501">
    <property type="entry name" value="MAJOR FACILITATOR SUPERFAMILY"/>
    <property type="match status" value="1"/>
</dbReference>
<dbReference type="PANTHER" id="PTHR23501:SF177">
    <property type="entry name" value="MAJOR FACILITATOR SUPERFAMILY (MFS) PROFILE DOMAIN-CONTAINING PROTEIN-RELATED"/>
    <property type="match status" value="1"/>
</dbReference>
<feature type="domain" description="Major facilitator superfamily (MFS) profile" evidence="8">
    <location>
        <begin position="48"/>
        <end position="545"/>
    </location>
</feature>
<keyword evidence="10" id="KW-1185">Reference proteome</keyword>
<evidence type="ECO:0000313" key="10">
    <source>
        <dbReference type="Proteomes" id="UP000800035"/>
    </source>
</evidence>
<dbReference type="PROSITE" id="PS50850">
    <property type="entry name" value="MFS"/>
    <property type="match status" value="1"/>
</dbReference>
<feature type="transmembrane region" description="Helical" evidence="7">
    <location>
        <begin position="138"/>
        <end position="163"/>
    </location>
</feature>
<dbReference type="AlphaFoldDB" id="A0A6A5UDQ8"/>
<evidence type="ECO:0000256" key="2">
    <source>
        <dbReference type="ARBA" id="ARBA00022448"/>
    </source>
</evidence>
<keyword evidence="4 7" id="KW-1133">Transmembrane helix</keyword>
<dbReference type="SUPFAM" id="SSF103473">
    <property type="entry name" value="MFS general substrate transporter"/>
    <property type="match status" value="1"/>
</dbReference>
<keyword evidence="3 7" id="KW-0812">Transmembrane</keyword>
<accession>A0A6A5UDQ8</accession>
<feature type="transmembrane region" description="Helical" evidence="7">
    <location>
        <begin position="170"/>
        <end position="189"/>
    </location>
</feature>
<dbReference type="GO" id="GO:0005886">
    <property type="term" value="C:plasma membrane"/>
    <property type="evidence" value="ECO:0007669"/>
    <property type="project" value="TreeGrafter"/>
</dbReference>
<feature type="transmembrane region" description="Helical" evidence="7">
    <location>
        <begin position="241"/>
        <end position="259"/>
    </location>
</feature>
<dbReference type="Proteomes" id="UP000800035">
    <property type="component" value="Unassembled WGS sequence"/>
</dbReference>
<feature type="compositionally biased region" description="Low complexity" evidence="6">
    <location>
        <begin position="26"/>
        <end position="36"/>
    </location>
</feature>
<dbReference type="EMBL" id="ML976980">
    <property type="protein sequence ID" value="KAF1961862.1"/>
    <property type="molecule type" value="Genomic_DNA"/>
</dbReference>
<keyword evidence="2" id="KW-0813">Transport</keyword>
<evidence type="ECO:0000256" key="6">
    <source>
        <dbReference type="SAM" id="MobiDB-lite"/>
    </source>
</evidence>
<dbReference type="Pfam" id="PF07690">
    <property type="entry name" value="MFS_1"/>
    <property type="match status" value="1"/>
</dbReference>
<evidence type="ECO:0000256" key="4">
    <source>
        <dbReference type="ARBA" id="ARBA00022989"/>
    </source>
</evidence>
<dbReference type="GO" id="GO:0022857">
    <property type="term" value="F:transmembrane transporter activity"/>
    <property type="evidence" value="ECO:0007669"/>
    <property type="project" value="InterPro"/>
</dbReference>
<dbReference type="CDD" id="cd17502">
    <property type="entry name" value="MFS_Azr1_MDR_like"/>
    <property type="match status" value="1"/>
</dbReference>
<dbReference type="Gene3D" id="1.20.1250.20">
    <property type="entry name" value="MFS general substrate transporter like domains"/>
    <property type="match status" value="1"/>
</dbReference>
<evidence type="ECO:0000313" key="9">
    <source>
        <dbReference type="EMBL" id="KAF1961862.1"/>
    </source>
</evidence>
<feature type="region of interest" description="Disordered" evidence="6">
    <location>
        <begin position="12"/>
        <end position="36"/>
    </location>
</feature>
<protein>
    <submittedName>
        <fullName evidence="9">MFS gliotoxin efflux transporter glia</fullName>
    </submittedName>
</protein>
<keyword evidence="5 7" id="KW-0472">Membrane</keyword>
<evidence type="ECO:0000256" key="3">
    <source>
        <dbReference type="ARBA" id="ARBA00022692"/>
    </source>
</evidence>
<feature type="transmembrane region" description="Helical" evidence="7">
    <location>
        <begin position="375"/>
        <end position="393"/>
    </location>
</feature>
<dbReference type="OrthoDB" id="10021397at2759"/>
<feature type="transmembrane region" description="Helical" evidence="7">
    <location>
        <begin position="201"/>
        <end position="221"/>
    </location>
</feature>
<feature type="transmembrane region" description="Helical" evidence="7">
    <location>
        <begin position="113"/>
        <end position="132"/>
    </location>
</feature>
<comment type="subcellular location">
    <subcellularLocation>
        <location evidence="1">Membrane</location>
        <topology evidence="1">Multi-pass membrane protein</topology>
    </subcellularLocation>
</comment>
<evidence type="ECO:0000256" key="5">
    <source>
        <dbReference type="ARBA" id="ARBA00023136"/>
    </source>
</evidence>
<evidence type="ECO:0000259" key="8">
    <source>
        <dbReference type="PROSITE" id="PS50850"/>
    </source>
</evidence>
<evidence type="ECO:0000256" key="1">
    <source>
        <dbReference type="ARBA" id="ARBA00004141"/>
    </source>
</evidence>
<proteinExistence type="predicted"/>
<name>A0A6A5UDQ8_9PLEO</name>
<dbReference type="InterPro" id="IPR036259">
    <property type="entry name" value="MFS_trans_sf"/>
</dbReference>
<sequence length="545" mass="58556">MELIELEERRVNPLTTGNSDAERDSSNTSTTTAQAQQEYPQGFRLVLLTIGLITSCFLSALDSTIVTTAIPAITTQFGTISHIAWYGSAYGCSQTAFQSAWGKAYKYFPLKPAFLLAIAIFEAGNIVCATARSSDVLVFGRVVAGLGGGGVMTGAFLMIALSVRERYRAAYMGILGVTYAMASVVGPLMGGMLTDHLGWRWCFWINLPIGGLATAIQAFAFRSPLPAREGTILGRIIHMDLFGGALVAGFLTCFVNAMQHGGTHSWNEPRVIGSLVGFCILFIAFVVNEWLMKDKAMVQTHLVRNKRIAANLLFIFFLAGLFFPLIYTLPVQYQSVDGASASQSGVRLIPLVCGVSAFTLLANGILTYWRNYRAFLVMGAFFGTAGTVCLYQMGAQPSAGTWIGYELLAATIGLALQIPMIANQVAVGADDIASVTAITLFVENAGTTIFVASSEAAFTKSLSESLMRSLSSIDPEAVLDAGATQIRHLFSGNELEKVLESYLEGSRVSRWVSIACGIACCLISGSGAGWVALQEGRKRWNKRAE</sequence>
<gene>
    <name evidence="9" type="ORF">CC80DRAFT_463336</name>
</gene>
<organism evidence="9 10">
    <name type="scientific">Byssothecium circinans</name>
    <dbReference type="NCBI Taxonomy" id="147558"/>
    <lineage>
        <taxon>Eukaryota</taxon>
        <taxon>Fungi</taxon>
        <taxon>Dikarya</taxon>
        <taxon>Ascomycota</taxon>
        <taxon>Pezizomycotina</taxon>
        <taxon>Dothideomycetes</taxon>
        <taxon>Pleosporomycetidae</taxon>
        <taxon>Pleosporales</taxon>
        <taxon>Massarineae</taxon>
        <taxon>Massarinaceae</taxon>
        <taxon>Byssothecium</taxon>
    </lineage>
</organism>
<feature type="transmembrane region" description="Helical" evidence="7">
    <location>
        <begin position="348"/>
        <end position="368"/>
    </location>
</feature>
<feature type="transmembrane region" description="Helical" evidence="7">
    <location>
        <begin position="271"/>
        <end position="287"/>
    </location>
</feature>
<dbReference type="InterPro" id="IPR011701">
    <property type="entry name" value="MFS"/>
</dbReference>
<dbReference type="InterPro" id="IPR020846">
    <property type="entry name" value="MFS_dom"/>
</dbReference>